<dbReference type="Proteomes" id="UP000509704">
    <property type="component" value="Chromosome 5"/>
</dbReference>
<dbReference type="InterPro" id="IPR029012">
    <property type="entry name" value="Helix_hairpin_bin_sf"/>
</dbReference>
<accession>A0A7H9B4A8</accession>
<dbReference type="GO" id="GO:0005684">
    <property type="term" value="C:U2-type spliceosomal complex"/>
    <property type="evidence" value="ECO:0007669"/>
    <property type="project" value="UniProtKB-ARBA"/>
</dbReference>
<keyword evidence="9" id="KW-1185">Reference proteome</keyword>
<dbReference type="GO" id="GO:0071014">
    <property type="term" value="C:post-mRNA release spliceosomal complex"/>
    <property type="evidence" value="ECO:0007669"/>
    <property type="project" value="UniProtKB-ARBA"/>
</dbReference>
<evidence type="ECO:0000313" key="9">
    <source>
        <dbReference type="Proteomes" id="UP000509704"/>
    </source>
</evidence>
<comment type="subcellular location">
    <subcellularLocation>
        <location evidence="1">Nucleus</location>
    </subcellularLocation>
</comment>
<keyword evidence="4" id="KW-0507">mRNA processing</keyword>
<comment type="similarity">
    <text evidence="2">Belongs to the ISY1 family.</text>
</comment>
<evidence type="ECO:0000256" key="4">
    <source>
        <dbReference type="ARBA" id="ARBA00022728"/>
    </source>
</evidence>
<evidence type="ECO:0000313" key="8">
    <source>
        <dbReference type="EMBL" id="QLG73377.1"/>
    </source>
</evidence>
<evidence type="ECO:0000256" key="2">
    <source>
        <dbReference type="ARBA" id="ARBA00007002"/>
    </source>
</evidence>
<dbReference type="AlphaFoldDB" id="A0A7H9B4A8"/>
<dbReference type="EMBL" id="CP058608">
    <property type="protein sequence ID" value="QLG73377.1"/>
    <property type="molecule type" value="Genomic_DNA"/>
</dbReference>
<dbReference type="GO" id="GO:0000350">
    <property type="term" value="P:generation of catalytic spliceosome for second transesterification step"/>
    <property type="evidence" value="ECO:0007669"/>
    <property type="project" value="InterPro"/>
</dbReference>
<evidence type="ECO:0000256" key="7">
    <source>
        <dbReference type="ARBA" id="ARBA00073166"/>
    </source>
</evidence>
<dbReference type="Gene3D" id="1.10.287.660">
    <property type="entry name" value="Helix hairpin bin"/>
    <property type="match status" value="1"/>
</dbReference>
<evidence type="ECO:0000256" key="5">
    <source>
        <dbReference type="ARBA" id="ARBA00023187"/>
    </source>
</evidence>
<dbReference type="Pfam" id="PF06246">
    <property type="entry name" value="Isy1"/>
    <property type="match status" value="1"/>
</dbReference>
<dbReference type="FunFam" id="1.10.287.660:FF:000001">
    <property type="entry name" value="pre-mRNA-splicing factor ISY1 homolog"/>
    <property type="match status" value="1"/>
</dbReference>
<evidence type="ECO:0000256" key="3">
    <source>
        <dbReference type="ARBA" id="ARBA00019194"/>
    </source>
</evidence>
<dbReference type="InterPro" id="IPR037200">
    <property type="entry name" value="Isy1_sf"/>
</dbReference>
<proteinExistence type="inferred from homology"/>
<dbReference type="OrthoDB" id="1739576at2759"/>
<dbReference type="RefSeq" id="XP_037145104.1">
    <property type="nucleotide sequence ID" value="XM_037289209.1"/>
</dbReference>
<dbReference type="InterPro" id="IPR009360">
    <property type="entry name" value="Isy1"/>
</dbReference>
<dbReference type="KEGG" id="zmk:HG535_0E04610"/>
<evidence type="ECO:0000256" key="6">
    <source>
        <dbReference type="ARBA" id="ARBA00023242"/>
    </source>
</evidence>
<dbReference type="GO" id="GO:0000974">
    <property type="term" value="C:Prp19 complex"/>
    <property type="evidence" value="ECO:0007669"/>
    <property type="project" value="UniProtKB-ARBA"/>
</dbReference>
<keyword evidence="5" id="KW-0508">mRNA splicing</keyword>
<dbReference type="PANTHER" id="PTHR13021">
    <property type="entry name" value="PRE-MRNA-SPLICING FACTOR ISY1"/>
    <property type="match status" value="1"/>
</dbReference>
<reference evidence="8 9" key="1">
    <citation type="submission" date="2020-07" db="EMBL/GenBank/DDBJ databases">
        <title>The yeast mating-type switching endonuclease HO is a domesticated member of an unorthodox homing genetic element family.</title>
        <authorList>
            <person name="Coughlan A.Y."/>
            <person name="Lombardi L."/>
            <person name="Braun-Galleani S."/>
            <person name="Martos A.R."/>
            <person name="Galeote V."/>
            <person name="Bigey F."/>
            <person name="Dequin S."/>
            <person name="Byrne K.P."/>
            <person name="Wolfe K.H."/>
        </authorList>
    </citation>
    <scope>NUCLEOTIDE SEQUENCE [LARGE SCALE GENOMIC DNA]</scope>
    <source>
        <strain evidence="8 9">NRRL Y-6702</strain>
    </source>
</reference>
<gene>
    <name evidence="8" type="ORF">HG535_0E04610</name>
</gene>
<protein>
    <recommendedName>
        <fullName evidence="3">Pre-mRNA-splicing factor ISY1</fullName>
    </recommendedName>
    <alternativeName>
        <fullName evidence="7">Pre-mRNA-splicing factor isy1</fullName>
    </alternativeName>
</protein>
<organism evidence="8 9">
    <name type="scientific">Zygotorulaspora mrakii</name>
    <name type="common">Zygosaccharomyces mrakii</name>
    <dbReference type="NCBI Taxonomy" id="42260"/>
    <lineage>
        <taxon>Eukaryota</taxon>
        <taxon>Fungi</taxon>
        <taxon>Dikarya</taxon>
        <taxon>Ascomycota</taxon>
        <taxon>Saccharomycotina</taxon>
        <taxon>Saccharomycetes</taxon>
        <taxon>Saccharomycetales</taxon>
        <taxon>Saccharomycetaceae</taxon>
        <taxon>Zygotorulaspora</taxon>
    </lineage>
</organism>
<dbReference type="GeneID" id="59237119"/>
<sequence>MSRNVDKANSVLVRYQELEAEISGGYKDYSRYKRPTKIASVKKLDEALEWRKQVISDIKNDSTRIYDPSLNDFQLTELNDELNDLFKEKTRWDWHITQLPGGKNLARRKRDDIVSGKVIAGKRYFGRAVELPEVQELIKQQQAARDSNKIGKGIVDVGRIPKSTKNIYYGINCEQNNELKEFESQWTDLLREKYGSNLRSRLGVRKNILESDVTVPTIGDVEHWLVERRKKKLLDELNL</sequence>
<name>A0A7H9B4A8_ZYGMR</name>
<evidence type="ECO:0000256" key="1">
    <source>
        <dbReference type="ARBA" id="ARBA00004123"/>
    </source>
</evidence>
<keyword evidence="4" id="KW-0747">Spliceosome</keyword>
<keyword evidence="6" id="KW-0539">Nucleus</keyword>
<dbReference type="SUPFAM" id="SSF140102">
    <property type="entry name" value="ISY1 domain-like"/>
    <property type="match status" value="1"/>
</dbReference>